<feature type="DNA-binding region" description="H-T-H motif" evidence="2">
    <location>
        <begin position="29"/>
        <end position="48"/>
    </location>
</feature>
<dbReference type="InterPro" id="IPR001647">
    <property type="entry name" value="HTH_TetR"/>
</dbReference>
<keyword evidence="5" id="KW-1185">Reference proteome</keyword>
<dbReference type="Pfam" id="PF00440">
    <property type="entry name" value="TetR_N"/>
    <property type="match status" value="1"/>
</dbReference>
<dbReference type="PANTHER" id="PTHR43479">
    <property type="entry name" value="ACREF/ENVCD OPERON REPRESSOR-RELATED"/>
    <property type="match status" value="1"/>
</dbReference>
<evidence type="ECO:0000259" key="3">
    <source>
        <dbReference type="PROSITE" id="PS50977"/>
    </source>
</evidence>
<accession>A0ABS6G0M8</accession>
<feature type="domain" description="HTH tetR-type" evidence="3">
    <location>
        <begin position="6"/>
        <end position="66"/>
    </location>
</feature>
<dbReference type="EMBL" id="JAHLQK010000002">
    <property type="protein sequence ID" value="MBU5676055.1"/>
    <property type="molecule type" value="Genomic_DNA"/>
</dbReference>
<gene>
    <name evidence="4" type="ORF">KQI88_06470</name>
</gene>
<name>A0ABS6G0M8_9FIRM</name>
<evidence type="ECO:0000256" key="1">
    <source>
        <dbReference type="ARBA" id="ARBA00023125"/>
    </source>
</evidence>
<dbReference type="PANTHER" id="PTHR43479:SF11">
    <property type="entry name" value="ACREF_ENVCD OPERON REPRESSOR-RELATED"/>
    <property type="match status" value="1"/>
</dbReference>
<proteinExistence type="predicted"/>
<sequence length="205" mass="23654">MQVLKEEVKQSILDSGKAEFLNNGFEKASMRQIAKSAGTTIGNLYNYFSSKEEIFYTITTPAFDEFISLLNNHEDESFKDFTFDESVNIDFLKTIIKFSFNKYDSMFDSSFLILVDGSEGTKYENIKSKFIDLLSEHLSVHLKNVNISNEKKENLFGFCHAVASGFLEGMMDILRTSYSKEEKKNLLTEYFLFYIIGVFNIKVNR</sequence>
<dbReference type="Proteomes" id="UP000779508">
    <property type="component" value="Unassembled WGS sequence"/>
</dbReference>
<comment type="caution">
    <text evidence="4">The sequence shown here is derived from an EMBL/GenBank/DDBJ whole genome shotgun (WGS) entry which is preliminary data.</text>
</comment>
<keyword evidence="1 2" id="KW-0238">DNA-binding</keyword>
<protein>
    <submittedName>
        <fullName evidence="4">TetR/AcrR family transcriptional regulator</fullName>
    </submittedName>
</protein>
<dbReference type="InterPro" id="IPR050624">
    <property type="entry name" value="HTH-type_Tx_Regulator"/>
</dbReference>
<dbReference type="RefSeq" id="WP_216415536.1">
    <property type="nucleotide sequence ID" value="NZ_JAHLQK010000002.1"/>
</dbReference>
<evidence type="ECO:0000313" key="5">
    <source>
        <dbReference type="Proteomes" id="UP000779508"/>
    </source>
</evidence>
<organism evidence="4 5">
    <name type="scientific">Alkaliphilus flagellatus</name>
    <dbReference type="NCBI Taxonomy" id="2841507"/>
    <lineage>
        <taxon>Bacteria</taxon>
        <taxon>Bacillati</taxon>
        <taxon>Bacillota</taxon>
        <taxon>Clostridia</taxon>
        <taxon>Peptostreptococcales</taxon>
        <taxon>Natronincolaceae</taxon>
        <taxon>Alkaliphilus</taxon>
    </lineage>
</organism>
<dbReference type="PROSITE" id="PS50977">
    <property type="entry name" value="HTH_TETR_2"/>
    <property type="match status" value="1"/>
</dbReference>
<reference evidence="4 5" key="1">
    <citation type="submission" date="2021-06" db="EMBL/GenBank/DDBJ databases">
        <authorList>
            <person name="Sun Q."/>
            <person name="Li D."/>
        </authorList>
    </citation>
    <scope>NUCLEOTIDE SEQUENCE [LARGE SCALE GENOMIC DNA]</scope>
    <source>
        <strain evidence="4 5">MSJ-5</strain>
    </source>
</reference>
<evidence type="ECO:0000256" key="2">
    <source>
        <dbReference type="PROSITE-ProRule" id="PRU00335"/>
    </source>
</evidence>
<evidence type="ECO:0000313" key="4">
    <source>
        <dbReference type="EMBL" id="MBU5676055.1"/>
    </source>
</evidence>